<dbReference type="Gene3D" id="3.30.930.10">
    <property type="entry name" value="Bira Bifunctional Protein, Domain 2"/>
    <property type="match status" value="2"/>
</dbReference>
<dbReference type="GO" id="GO:0006433">
    <property type="term" value="P:prolyl-tRNA aminoacylation"/>
    <property type="evidence" value="ECO:0007669"/>
    <property type="project" value="UniProtKB-UniRule"/>
</dbReference>
<dbReference type="NCBIfam" id="TIGR00409">
    <property type="entry name" value="proS_fam_II"/>
    <property type="match status" value="1"/>
</dbReference>
<dbReference type="KEGG" id="aser:Asera_38140"/>
<keyword evidence="3 10" id="KW-0963">Cytoplasm</keyword>
<sequence length="586" mass="61947">MKMSGLFGATLHTAPGSSESAGHRQMLRAGMVRQLAQGIFSYLPLGWRSVRKIERILREEMAAVGGQELSMPVAQPAELWQASGRYDTVGAELARFADRRGRGMVLAMTHEEAVTELARTEVGSYRDLPRMVFQLQTKFRDDARPRAGLIRVREFVMKDAYSLDRDAAGLARQYANQYRAYFRVFGRCGVPALAVASEVGMMGGELAHEFMYPTPIGEDTLLLCDACGYRANRQVATFAKPTPPAEAPRPMRRVATPNAATVAELAAAAGVGPDRIAKAVFVQADLGATEEPVIGVVRGDMDLNEAKLAAALGAADLRPMTTDEITAIGAVAGYGSPVGLTGVRVVVDELVAATPNLLAGANLDGYHLRDVNVGRDFTPETVRDIVAARAGDGCPRCGAALRTTRGVEVGQIFKLGDRYSAALGATFTDADGVRRPVQMGCYGIGVGRLLGCAAEAHHDERGLTLPITIAPYQVHLCQLGDVAAAAAQTLYERLGAAGVEVLYDDRGQRAGSQFADADLIGAPLRATIGARSLERGEVELRDRATGGSWPVPLATAAGAIGAAVADRLAQANAVGPVDLPPELATG</sequence>
<dbReference type="GO" id="GO:0005829">
    <property type="term" value="C:cytosol"/>
    <property type="evidence" value="ECO:0007669"/>
    <property type="project" value="TreeGrafter"/>
</dbReference>
<evidence type="ECO:0000256" key="8">
    <source>
        <dbReference type="ARBA" id="ARBA00023146"/>
    </source>
</evidence>
<evidence type="ECO:0000256" key="6">
    <source>
        <dbReference type="ARBA" id="ARBA00022840"/>
    </source>
</evidence>
<dbReference type="InterPro" id="IPR045864">
    <property type="entry name" value="aa-tRNA-synth_II/BPL/LPL"/>
</dbReference>
<feature type="domain" description="Aminoacyl-transfer RNA synthetases class-II family profile" evidence="11">
    <location>
        <begin position="33"/>
        <end position="466"/>
    </location>
</feature>
<dbReference type="PROSITE" id="PS50862">
    <property type="entry name" value="AA_TRNA_LIGASE_II"/>
    <property type="match status" value="1"/>
</dbReference>
<dbReference type="SUPFAM" id="SSF55826">
    <property type="entry name" value="YbaK/ProRS associated domain"/>
    <property type="match status" value="1"/>
</dbReference>
<comment type="subcellular location">
    <subcellularLocation>
        <location evidence="1 10">Cytoplasm</location>
    </subcellularLocation>
</comment>
<dbReference type="NCBIfam" id="NF006625">
    <property type="entry name" value="PRK09194.1"/>
    <property type="match status" value="1"/>
</dbReference>
<dbReference type="GO" id="GO:0005524">
    <property type="term" value="F:ATP binding"/>
    <property type="evidence" value="ECO:0007669"/>
    <property type="project" value="UniProtKB-UniRule"/>
</dbReference>
<keyword evidence="4 10" id="KW-0436">Ligase</keyword>
<keyword evidence="5 10" id="KW-0547">Nucleotide-binding</keyword>
<name>A0A810L5P6_9ACTN</name>
<dbReference type="InterPro" id="IPR036621">
    <property type="entry name" value="Anticodon-bd_dom_sf"/>
</dbReference>
<evidence type="ECO:0000256" key="7">
    <source>
        <dbReference type="ARBA" id="ARBA00022917"/>
    </source>
</evidence>
<evidence type="ECO:0000256" key="5">
    <source>
        <dbReference type="ARBA" id="ARBA00022741"/>
    </source>
</evidence>
<dbReference type="InterPro" id="IPR006195">
    <property type="entry name" value="aa-tRNA-synth_II"/>
</dbReference>
<reference evidence="12" key="1">
    <citation type="submission" date="2020-08" db="EMBL/GenBank/DDBJ databases">
        <title>Whole genome shotgun sequence of Actinocatenispora sera NBRC 101916.</title>
        <authorList>
            <person name="Komaki H."/>
            <person name="Tamura T."/>
        </authorList>
    </citation>
    <scope>NUCLEOTIDE SEQUENCE</scope>
    <source>
        <strain evidence="12">NBRC 101916</strain>
    </source>
</reference>
<keyword evidence="6 10" id="KW-0067">ATP-binding</keyword>
<dbReference type="Gene3D" id="3.40.50.800">
    <property type="entry name" value="Anticodon-binding domain"/>
    <property type="match status" value="1"/>
</dbReference>
<dbReference type="Pfam" id="PF04073">
    <property type="entry name" value="tRNA_edit"/>
    <property type="match status" value="1"/>
</dbReference>
<dbReference type="GO" id="GO:0002161">
    <property type="term" value="F:aminoacyl-tRNA deacylase activity"/>
    <property type="evidence" value="ECO:0007669"/>
    <property type="project" value="InterPro"/>
</dbReference>
<evidence type="ECO:0000313" key="13">
    <source>
        <dbReference type="Proteomes" id="UP000680750"/>
    </source>
</evidence>
<dbReference type="Proteomes" id="UP000680750">
    <property type="component" value="Chromosome"/>
</dbReference>
<evidence type="ECO:0000256" key="9">
    <source>
        <dbReference type="ARBA" id="ARBA00047671"/>
    </source>
</evidence>
<dbReference type="PANTHER" id="PTHR42753">
    <property type="entry name" value="MITOCHONDRIAL RIBOSOME PROTEIN L39/PROLYL-TRNA LIGASE FAMILY MEMBER"/>
    <property type="match status" value="1"/>
</dbReference>
<comment type="subunit">
    <text evidence="2 10">Homodimer.</text>
</comment>
<dbReference type="EMBL" id="AP023354">
    <property type="protein sequence ID" value="BCJ29706.1"/>
    <property type="molecule type" value="Genomic_DNA"/>
</dbReference>
<evidence type="ECO:0000256" key="3">
    <source>
        <dbReference type="ARBA" id="ARBA00022490"/>
    </source>
</evidence>
<comment type="catalytic activity">
    <reaction evidence="9 10">
        <text>tRNA(Pro) + L-proline + ATP = L-prolyl-tRNA(Pro) + AMP + diphosphate</text>
        <dbReference type="Rhea" id="RHEA:14305"/>
        <dbReference type="Rhea" id="RHEA-COMP:9700"/>
        <dbReference type="Rhea" id="RHEA-COMP:9702"/>
        <dbReference type="ChEBI" id="CHEBI:30616"/>
        <dbReference type="ChEBI" id="CHEBI:33019"/>
        <dbReference type="ChEBI" id="CHEBI:60039"/>
        <dbReference type="ChEBI" id="CHEBI:78442"/>
        <dbReference type="ChEBI" id="CHEBI:78532"/>
        <dbReference type="ChEBI" id="CHEBI:456215"/>
        <dbReference type="EC" id="6.1.1.15"/>
    </reaction>
</comment>
<dbReference type="CDD" id="cd00861">
    <property type="entry name" value="ProRS_anticodon_short"/>
    <property type="match status" value="1"/>
</dbReference>
<gene>
    <name evidence="12" type="primary">proS_1</name>
    <name evidence="10" type="synonym">proS</name>
    <name evidence="12" type="ORF">Asera_38140</name>
</gene>
<dbReference type="InterPro" id="IPR050062">
    <property type="entry name" value="Pro-tRNA_synthetase"/>
</dbReference>
<dbReference type="InterPro" id="IPR007214">
    <property type="entry name" value="YbaK/aa-tRNA-synth-assoc-dom"/>
</dbReference>
<evidence type="ECO:0000256" key="2">
    <source>
        <dbReference type="ARBA" id="ARBA00011738"/>
    </source>
</evidence>
<comment type="function">
    <text evidence="10">Catalyzes the attachment of proline to tRNA(Pro) in a two-step reaction: proline is first activated by ATP to form Pro-AMP and then transferred to the acceptor end of tRNA(Pro). As ProRS can inadvertently accommodate and process non-cognate amino acids such as alanine and cysteine, to avoid such errors it has two additional distinct editing activities against alanine. One activity is designated as 'pretransfer' editing and involves the tRNA(Pro)-independent hydrolysis of activated Ala-AMP. The other activity is designated 'posttransfer' editing and involves deacylation of mischarged Ala-tRNA(Pro). The misacylated Cys-tRNA(Pro) is not edited by ProRS.</text>
</comment>
<accession>A0A810L5P6</accession>
<keyword evidence="7 10" id="KW-0648">Protein biosynthesis</keyword>
<dbReference type="InterPro" id="IPR036754">
    <property type="entry name" value="YbaK/aa-tRNA-synt-asso_dom_sf"/>
</dbReference>
<dbReference type="HAMAP" id="MF_01569">
    <property type="entry name" value="Pro_tRNA_synth_type1"/>
    <property type="match status" value="1"/>
</dbReference>
<dbReference type="PANTHER" id="PTHR42753:SF2">
    <property type="entry name" value="PROLINE--TRNA LIGASE"/>
    <property type="match status" value="1"/>
</dbReference>
<dbReference type="SUPFAM" id="SSF55681">
    <property type="entry name" value="Class II aaRS and biotin synthetases"/>
    <property type="match status" value="1"/>
</dbReference>
<keyword evidence="13" id="KW-1185">Reference proteome</keyword>
<dbReference type="InterPro" id="IPR002316">
    <property type="entry name" value="Pro-tRNA-ligase_IIa"/>
</dbReference>
<protein>
    <recommendedName>
        <fullName evidence="10">Proline--tRNA ligase</fullName>
        <ecNumber evidence="10">6.1.1.15</ecNumber>
    </recommendedName>
    <alternativeName>
        <fullName evidence="10">Prolyl-tRNA synthetase</fullName>
        <shortName evidence="10">ProRS</shortName>
    </alternativeName>
</protein>
<comment type="domain">
    <text evidence="10">Consists of three domains: the N-terminal catalytic domain, the editing domain and the C-terminal anticodon-binding domain.</text>
</comment>
<dbReference type="GO" id="GO:0004827">
    <property type="term" value="F:proline-tRNA ligase activity"/>
    <property type="evidence" value="ECO:0007669"/>
    <property type="project" value="UniProtKB-UniRule"/>
</dbReference>
<evidence type="ECO:0000313" key="12">
    <source>
        <dbReference type="EMBL" id="BCJ29706.1"/>
    </source>
</evidence>
<dbReference type="InterPro" id="IPR044140">
    <property type="entry name" value="ProRS_anticodon_short"/>
</dbReference>
<evidence type="ECO:0000256" key="4">
    <source>
        <dbReference type="ARBA" id="ARBA00022598"/>
    </source>
</evidence>
<keyword evidence="8 10" id="KW-0030">Aminoacyl-tRNA synthetase</keyword>
<dbReference type="InterPro" id="IPR023717">
    <property type="entry name" value="Pro-tRNA-Synthase_IIa_type1"/>
</dbReference>
<dbReference type="Gene3D" id="3.90.960.10">
    <property type="entry name" value="YbaK/aminoacyl-tRNA synthetase-associated domain"/>
    <property type="match status" value="1"/>
</dbReference>
<dbReference type="InterPro" id="IPR002314">
    <property type="entry name" value="aa-tRNA-synt_IIb"/>
</dbReference>
<dbReference type="InterPro" id="IPR004500">
    <property type="entry name" value="Pro-tRNA-synth_IIa_bac-type"/>
</dbReference>
<evidence type="ECO:0000256" key="10">
    <source>
        <dbReference type="HAMAP-Rule" id="MF_01569"/>
    </source>
</evidence>
<dbReference type="SUPFAM" id="SSF52954">
    <property type="entry name" value="Class II aaRS ABD-related"/>
    <property type="match status" value="1"/>
</dbReference>
<organism evidence="12 13">
    <name type="scientific">Actinocatenispora sera</name>
    <dbReference type="NCBI Taxonomy" id="390989"/>
    <lineage>
        <taxon>Bacteria</taxon>
        <taxon>Bacillati</taxon>
        <taxon>Actinomycetota</taxon>
        <taxon>Actinomycetes</taxon>
        <taxon>Micromonosporales</taxon>
        <taxon>Micromonosporaceae</taxon>
        <taxon>Actinocatenispora</taxon>
    </lineage>
</organism>
<dbReference type="Pfam" id="PF00587">
    <property type="entry name" value="tRNA-synt_2b"/>
    <property type="match status" value="1"/>
</dbReference>
<dbReference type="AlphaFoldDB" id="A0A810L5P6"/>
<dbReference type="InterPro" id="IPR004154">
    <property type="entry name" value="Anticodon-bd"/>
</dbReference>
<evidence type="ECO:0000256" key="1">
    <source>
        <dbReference type="ARBA" id="ARBA00004496"/>
    </source>
</evidence>
<dbReference type="Pfam" id="PF03129">
    <property type="entry name" value="HGTP_anticodon"/>
    <property type="match status" value="1"/>
</dbReference>
<dbReference type="EC" id="6.1.1.15" evidence="10"/>
<dbReference type="PRINTS" id="PR01046">
    <property type="entry name" value="TRNASYNTHPRO"/>
</dbReference>
<proteinExistence type="inferred from homology"/>
<comment type="similarity">
    <text evidence="10">Belongs to the class-II aminoacyl-tRNA synthetase family. ProS type 1 subfamily.</text>
</comment>
<evidence type="ECO:0000259" key="11">
    <source>
        <dbReference type="PROSITE" id="PS50862"/>
    </source>
</evidence>